<organism evidence="1 2">
    <name type="scientific">Qipengyuania polymorpha</name>
    <dbReference type="NCBI Taxonomy" id="2867234"/>
    <lineage>
        <taxon>Bacteria</taxon>
        <taxon>Pseudomonadati</taxon>
        <taxon>Pseudomonadota</taxon>
        <taxon>Alphaproteobacteria</taxon>
        <taxon>Sphingomonadales</taxon>
        <taxon>Erythrobacteraceae</taxon>
        <taxon>Qipengyuania</taxon>
    </lineage>
</organism>
<dbReference type="EMBL" id="JAIGNK010000001">
    <property type="protein sequence ID" value="MBX7456912.1"/>
    <property type="molecule type" value="Genomic_DNA"/>
</dbReference>
<proteinExistence type="predicted"/>
<name>A0ABS7IWY4_9SPHN</name>
<keyword evidence="2" id="KW-1185">Reference proteome</keyword>
<dbReference type="RefSeq" id="WP_221572328.1">
    <property type="nucleotide sequence ID" value="NZ_JAIGNK010000001.1"/>
</dbReference>
<dbReference type="Proteomes" id="UP000783253">
    <property type="component" value="Unassembled WGS sequence"/>
</dbReference>
<accession>A0ABS7IWY4</accession>
<reference evidence="1 2" key="1">
    <citation type="submission" date="2021-08" db="EMBL/GenBank/DDBJ databases">
        <title>Comparative Genomics Analysis of the Genus Qipengyuania Reveals Extensive Genetic Diversity and Metabolic Versatility, Including the Description of Fifteen Novel Species.</title>
        <authorList>
            <person name="Liu Y."/>
        </authorList>
    </citation>
    <scope>NUCLEOTIDE SEQUENCE [LARGE SCALE GENOMIC DNA]</scope>
    <source>
        <strain evidence="1 2">1NDH17</strain>
    </source>
</reference>
<gene>
    <name evidence="1" type="ORF">K3152_01510</name>
</gene>
<evidence type="ECO:0000313" key="1">
    <source>
        <dbReference type="EMBL" id="MBX7456912.1"/>
    </source>
</evidence>
<comment type="caution">
    <text evidence="1">The sequence shown here is derived from an EMBL/GenBank/DDBJ whole genome shotgun (WGS) entry which is preliminary data.</text>
</comment>
<sequence>MFATVLITAFALASVATVLVLADSGLRWWSAFGLLRQRMKAGYATAGAGQRPSVVSGSGNGFGRQPRAYPVIRKVTLRAA</sequence>
<protein>
    <submittedName>
        <fullName evidence="1">Uncharacterized protein</fullName>
    </submittedName>
</protein>
<evidence type="ECO:0000313" key="2">
    <source>
        <dbReference type="Proteomes" id="UP000783253"/>
    </source>
</evidence>